<evidence type="ECO:0000313" key="2">
    <source>
        <dbReference type="Proteomes" id="UP001055811"/>
    </source>
</evidence>
<name>A0ACB9BM25_CICIN</name>
<sequence length="436" mass="49419">MAFFWKRHRASRLAGKKLLSKQTQIELTIPTHFRCPISLDLMKDPVTLSTGITYDRESIEKWIRDGNQTCPVTNQLLPSFDQIPNHMIRRMIQDWCVENRAHGIERIPTPRTPLTSFDIAEICSKMMASASKGDERKFLDLVEQVHIWANESEHNKDLIKDNGLGYVLAASFESFSSLSYEKHEDLLKEIMFLLTWMFPLGVEGRSKLGSIESLRCMTWFLSGDDLLLKKSCALTLKELVSTDQTHVNVLINIDGLLEILVKLITTPDCPSARKSSFAVIYHVLSTPIARRKVSSRFIELGVVETSLEALVEADKGLSEMALGVLNCLSDSKEGKERMQKHALTVPLLVKKILRVSSLATDFCVSMLWKLSNNGDGNALVEAVHVGAFQKLLLMLQVNCSEETKLKATEMLKLMNQYKNKLDCFDSAHYKYLRKSY</sequence>
<accession>A0ACB9BM25</accession>
<reference evidence="2" key="1">
    <citation type="journal article" date="2022" name="Mol. Ecol. Resour.">
        <title>The genomes of chicory, endive, great burdock and yacon provide insights into Asteraceae palaeo-polyploidization history and plant inulin production.</title>
        <authorList>
            <person name="Fan W."/>
            <person name="Wang S."/>
            <person name="Wang H."/>
            <person name="Wang A."/>
            <person name="Jiang F."/>
            <person name="Liu H."/>
            <person name="Zhao H."/>
            <person name="Xu D."/>
            <person name="Zhang Y."/>
        </authorList>
    </citation>
    <scope>NUCLEOTIDE SEQUENCE [LARGE SCALE GENOMIC DNA]</scope>
    <source>
        <strain evidence="2">cv. Punajuju</strain>
    </source>
</reference>
<protein>
    <submittedName>
        <fullName evidence="1">Uncharacterized protein</fullName>
    </submittedName>
</protein>
<organism evidence="1 2">
    <name type="scientific">Cichorium intybus</name>
    <name type="common">Chicory</name>
    <dbReference type="NCBI Taxonomy" id="13427"/>
    <lineage>
        <taxon>Eukaryota</taxon>
        <taxon>Viridiplantae</taxon>
        <taxon>Streptophyta</taxon>
        <taxon>Embryophyta</taxon>
        <taxon>Tracheophyta</taxon>
        <taxon>Spermatophyta</taxon>
        <taxon>Magnoliopsida</taxon>
        <taxon>eudicotyledons</taxon>
        <taxon>Gunneridae</taxon>
        <taxon>Pentapetalae</taxon>
        <taxon>asterids</taxon>
        <taxon>campanulids</taxon>
        <taxon>Asterales</taxon>
        <taxon>Asteraceae</taxon>
        <taxon>Cichorioideae</taxon>
        <taxon>Cichorieae</taxon>
        <taxon>Cichoriinae</taxon>
        <taxon>Cichorium</taxon>
    </lineage>
</organism>
<dbReference type="EMBL" id="CM042014">
    <property type="protein sequence ID" value="KAI3723044.1"/>
    <property type="molecule type" value="Genomic_DNA"/>
</dbReference>
<reference evidence="1 2" key="2">
    <citation type="journal article" date="2022" name="Mol. Ecol. Resour.">
        <title>The genomes of chicory, endive, great burdock and yacon provide insights into Asteraceae paleo-polyploidization history and plant inulin production.</title>
        <authorList>
            <person name="Fan W."/>
            <person name="Wang S."/>
            <person name="Wang H."/>
            <person name="Wang A."/>
            <person name="Jiang F."/>
            <person name="Liu H."/>
            <person name="Zhao H."/>
            <person name="Xu D."/>
            <person name="Zhang Y."/>
        </authorList>
    </citation>
    <scope>NUCLEOTIDE SEQUENCE [LARGE SCALE GENOMIC DNA]</scope>
    <source>
        <strain evidence="2">cv. Punajuju</strain>
        <tissue evidence="1">Leaves</tissue>
    </source>
</reference>
<proteinExistence type="predicted"/>
<dbReference type="Proteomes" id="UP001055811">
    <property type="component" value="Linkage Group LG06"/>
</dbReference>
<keyword evidence="2" id="KW-1185">Reference proteome</keyword>
<evidence type="ECO:0000313" key="1">
    <source>
        <dbReference type="EMBL" id="KAI3723044.1"/>
    </source>
</evidence>
<gene>
    <name evidence="1" type="ORF">L2E82_34354</name>
</gene>
<comment type="caution">
    <text evidence="1">The sequence shown here is derived from an EMBL/GenBank/DDBJ whole genome shotgun (WGS) entry which is preliminary data.</text>
</comment>